<feature type="domain" description="BED-type" evidence="10">
    <location>
        <begin position="1"/>
        <end position="51"/>
    </location>
</feature>
<organism evidence="11 12">
    <name type="scientific">Mythimna separata</name>
    <name type="common">Oriental armyworm</name>
    <name type="synonym">Pseudaletia separata</name>
    <dbReference type="NCBI Taxonomy" id="271217"/>
    <lineage>
        <taxon>Eukaryota</taxon>
        <taxon>Metazoa</taxon>
        <taxon>Ecdysozoa</taxon>
        <taxon>Arthropoda</taxon>
        <taxon>Hexapoda</taxon>
        <taxon>Insecta</taxon>
        <taxon>Pterygota</taxon>
        <taxon>Neoptera</taxon>
        <taxon>Endopterygota</taxon>
        <taxon>Lepidoptera</taxon>
        <taxon>Glossata</taxon>
        <taxon>Ditrysia</taxon>
        <taxon>Noctuoidea</taxon>
        <taxon>Noctuidae</taxon>
        <taxon>Noctuinae</taxon>
        <taxon>Hadenini</taxon>
        <taxon>Mythimna</taxon>
    </lineage>
</organism>
<dbReference type="InterPro" id="IPR036236">
    <property type="entry name" value="Znf_C2H2_sf"/>
</dbReference>
<dbReference type="PANTHER" id="PTHR46481">
    <property type="entry name" value="ZINC FINGER BED DOMAIN-CONTAINING PROTEIN 4"/>
    <property type="match status" value="1"/>
</dbReference>
<dbReference type="SMART" id="SM00614">
    <property type="entry name" value="ZnF_BED"/>
    <property type="match status" value="1"/>
</dbReference>
<evidence type="ECO:0000256" key="6">
    <source>
        <dbReference type="ARBA" id="ARBA00023125"/>
    </source>
</evidence>
<dbReference type="PROSITE" id="PS50808">
    <property type="entry name" value="ZF_BED"/>
    <property type="match status" value="1"/>
</dbReference>
<dbReference type="InterPro" id="IPR052035">
    <property type="entry name" value="ZnF_BED_domain_contain"/>
</dbReference>
<name>A0AAD7YVN3_MYTSE</name>
<dbReference type="AlphaFoldDB" id="A0AAD7YVN3"/>
<gene>
    <name evidence="11" type="ORF">PYW07_006240</name>
</gene>
<evidence type="ECO:0000256" key="2">
    <source>
        <dbReference type="ARBA" id="ARBA00022723"/>
    </source>
</evidence>
<dbReference type="GO" id="GO:0005634">
    <property type="term" value="C:nucleus"/>
    <property type="evidence" value="ECO:0007669"/>
    <property type="project" value="UniProtKB-SubCell"/>
</dbReference>
<dbReference type="EMBL" id="JARGEI010000007">
    <property type="protein sequence ID" value="KAJ8728544.1"/>
    <property type="molecule type" value="Genomic_DNA"/>
</dbReference>
<keyword evidence="3 9" id="KW-0863">Zinc-finger</keyword>
<keyword evidence="8" id="KW-0539">Nucleus</keyword>
<dbReference type="GO" id="GO:0009791">
    <property type="term" value="P:post-embryonic development"/>
    <property type="evidence" value="ECO:0007669"/>
    <property type="project" value="UniProtKB-ARBA"/>
</dbReference>
<comment type="subcellular location">
    <subcellularLocation>
        <location evidence="1">Nucleus</location>
    </subcellularLocation>
</comment>
<dbReference type="InterPro" id="IPR003656">
    <property type="entry name" value="Znf_BED"/>
</dbReference>
<dbReference type="SUPFAM" id="SSF53098">
    <property type="entry name" value="Ribonuclease H-like"/>
    <property type="match status" value="1"/>
</dbReference>
<keyword evidence="4" id="KW-0862">Zinc</keyword>
<keyword evidence="6" id="KW-0238">DNA-binding</keyword>
<evidence type="ECO:0000256" key="1">
    <source>
        <dbReference type="ARBA" id="ARBA00004123"/>
    </source>
</evidence>
<evidence type="ECO:0000313" key="12">
    <source>
        <dbReference type="Proteomes" id="UP001231518"/>
    </source>
</evidence>
<keyword evidence="2" id="KW-0479">Metal-binding</keyword>
<evidence type="ECO:0000256" key="9">
    <source>
        <dbReference type="PROSITE-ProRule" id="PRU00027"/>
    </source>
</evidence>
<keyword evidence="12" id="KW-1185">Reference proteome</keyword>
<protein>
    <recommendedName>
        <fullName evidence="10">BED-type domain-containing protein</fullName>
    </recommendedName>
</protein>
<dbReference type="Proteomes" id="UP001231518">
    <property type="component" value="Chromosome 19"/>
</dbReference>
<dbReference type="SUPFAM" id="SSF140996">
    <property type="entry name" value="Hermes dimerisation domain"/>
    <property type="match status" value="1"/>
</dbReference>
<reference evidence="11" key="1">
    <citation type="submission" date="2023-03" db="EMBL/GenBank/DDBJ databases">
        <title>Chromosome-level genomes of two armyworms, Mythimna separata and Mythimna loreyi, provide insights into the biosynthesis and reception of sex pheromones.</title>
        <authorList>
            <person name="Zhao H."/>
        </authorList>
    </citation>
    <scope>NUCLEOTIDE SEQUENCE</scope>
    <source>
        <strain evidence="11">BeijingLab</strain>
        <tissue evidence="11">Pupa</tissue>
    </source>
</reference>
<proteinExistence type="predicted"/>
<dbReference type="Pfam" id="PF02892">
    <property type="entry name" value="zf-BED"/>
    <property type="match status" value="1"/>
</dbReference>
<evidence type="ECO:0000256" key="7">
    <source>
        <dbReference type="ARBA" id="ARBA00023163"/>
    </source>
</evidence>
<comment type="caution">
    <text evidence="11">The sequence shown here is derived from an EMBL/GenBank/DDBJ whole genome shotgun (WGS) entry which is preliminary data.</text>
</comment>
<dbReference type="GO" id="GO:0003677">
    <property type="term" value="F:DNA binding"/>
    <property type="evidence" value="ECO:0007669"/>
    <property type="project" value="UniProtKB-KW"/>
</dbReference>
<accession>A0AAD7YVN3</accession>
<evidence type="ECO:0000256" key="4">
    <source>
        <dbReference type="ARBA" id="ARBA00022833"/>
    </source>
</evidence>
<dbReference type="GO" id="GO:0008270">
    <property type="term" value="F:zinc ion binding"/>
    <property type="evidence" value="ECO:0007669"/>
    <property type="project" value="UniProtKB-KW"/>
</dbReference>
<evidence type="ECO:0000259" key="10">
    <source>
        <dbReference type="PROSITE" id="PS50808"/>
    </source>
</evidence>
<evidence type="ECO:0000256" key="3">
    <source>
        <dbReference type="ARBA" id="ARBA00022771"/>
    </source>
</evidence>
<dbReference type="SUPFAM" id="SSF57667">
    <property type="entry name" value="beta-beta-alpha zinc fingers"/>
    <property type="match status" value="1"/>
</dbReference>
<evidence type="ECO:0000313" key="11">
    <source>
        <dbReference type="EMBL" id="KAJ8728544.1"/>
    </source>
</evidence>
<dbReference type="GO" id="GO:0046983">
    <property type="term" value="F:protein dimerization activity"/>
    <property type="evidence" value="ECO:0007669"/>
    <property type="project" value="InterPro"/>
</dbReference>
<dbReference type="InterPro" id="IPR012337">
    <property type="entry name" value="RNaseH-like_sf"/>
</dbReference>
<dbReference type="Pfam" id="PF05699">
    <property type="entry name" value="Dimer_Tnp_hAT"/>
    <property type="match status" value="1"/>
</dbReference>
<evidence type="ECO:0000256" key="5">
    <source>
        <dbReference type="ARBA" id="ARBA00023015"/>
    </source>
</evidence>
<keyword evidence="5" id="KW-0805">Transcription regulation</keyword>
<evidence type="ECO:0000256" key="8">
    <source>
        <dbReference type="ARBA" id="ARBA00023242"/>
    </source>
</evidence>
<sequence>MSKSRVWDYFKKSNEKFAKCSLCKREYKLSGNTTNLIDHMKRKHNKAWSSTVSANQYEDTTEQNEQICGPSPKKRNTVKNYFDRSSKYLDGKTKQNLDKKYVRMIAVDMEPLRKGEHEEFRDFVNTLDSRYEIPDTTTLKKKLLPQYYENVKQKLVIALSQAEHVSVTTDLWTSIANEGILSITGHFFHNEKLIAPLLEVVKMEGSHNAENIASVLDASLLKWGIRSKCEAITTDNAQTMINAAAKLQIRHIPCFAHSLNLTKKGFKTSDDEKRAAQWLEKTYASHLAKERLAVEETQPTPSKSSGTSNDLLGFLDVPDVSTPLSNSLVDVRQYLEKPVIDRKECPVKYWRYTNNRLKELAMLYLCIPASSVPSERIFSKAGQILTERRNRLKDKRLNELLFIKQNYSYFDD</sequence>
<dbReference type="PANTHER" id="PTHR46481:SF10">
    <property type="entry name" value="ZINC FINGER BED DOMAIN-CONTAINING PROTEIN 39"/>
    <property type="match status" value="1"/>
</dbReference>
<keyword evidence="7" id="KW-0804">Transcription</keyword>
<dbReference type="InterPro" id="IPR008906">
    <property type="entry name" value="HATC_C_dom"/>
</dbReference>